<name>K2I767_9RHOB</name>
<dbReference type="AlphaFoldDB" id="K2I767"/>
<proteinExistence type="predicted"/>
<dbReference type="STRING" id="1231392.OCGS_0895"/>
<reference evidence="1 2" key="1">
    <citation type="journal article" date="2012" name="J. Bacteriol.">
        <title>Draft Genome Sequence of Oceaniovalibus guishaninsula JLT2003T.</title>
        <authorList>
            <person name="Tang K."/>
            <person name="Liu K."/>
            <person name="Jiao N."/>
        </authorList>
    </citation>
    <scope>NUCLEOTIDE SEQUENCE [LARGE SCALE GENOMIC DNA]</scope>
    <source>
        <strain evidence="1 2">JLT2003</strain>
    </source>
</reference>
<dbReference type="Proteomes" id="UP000006765">
    <property type="component" value="Unassembled WGS sequence"/>
</dbReference>
<comment type="caution">
    <text evidence="1">The sequence shown here is derived from an EMBL/GenBank/DDBJ whole genome shotgun (WGS) entry which is preliminary data.</text>
</comment>
<gene>
    <name evidence="1" type="ORF">OCGS_0895</name>
</gene>
<dbReference type="eggNOG" id="ENOG5032Z86">
    <property type="taxonomic scope" value="Bacteria"/>
</dbReference>
<dbReference type="InterPro" id="IPR021074">
    <property type="entry name" value="Formate_DH_dsu"/>
</dbReference>
<protein>
    <submittedName>
        <fullName evidence="1">NAD-dependent formate dehydrogenase, delta subunit</fullName>
    </submittedName>
</protein>
<sequence length="67" mass="7273">MANQIAVFFRTQPGHDQARKVADHLTDFWEPRMRRQLHAHVASGGAGLDPLVLQAAASMKPPAVEAG</sequence>
<keyword evidence="2" id="KW-1185">Reference proteome</keyword>
<evidence type="ECO:0000313" key="2">
    <source>
        <dbReference type="Proteomes" id="UP000006765"/>
    </source>
</evidence>
<evidence type="ECO:0000313" key="1">
    <source>
        <dbReference type="EMBL" id="EKE44860.1"/>
    </source>
</evidence>
<accession>K2I767</accession>
<dbReference type="Pfam" id="PF11390">
    <property type="entry name" value="FdsD"/>
    <property type="match status" value="1"/>
</dbReference>
<organism evidence="1 2">
    <name type="scientific">Oceaniovalibus guishaninsula JLT2003</name>
    <dbReference type="NCBI Taxonomy" id="1231392"/>
    <lineage>
        <taxon>Bacteria</taxon>
        <taxon>Pseudomonadati</taxon>
        <taxon>Pseudomonadota</taxon>
        <taxon>Alphaproteobacteria</taxon>
        <taxon>Rhodobacterales</taxon>
        <taxon>Roseobacteraceae</taxon>
        <taxon>Oceaniovalibus</taxon>
    </lineage>
</organism>
<dbReference type="EMBL" id="AMGO01000012">
    <property type="protein sequence ID" value="EKE44860.1"/>
    <property type="molecule type" value="Genomic_DNA"/>
</dbReference>
<dbReference type="PATRIC" id="fig|1231392.3.peg.900"/>